<reference evidence="2" key="1">
    <citation type="submission" date="2021-01" db="UniProtKB">
        <authorList>
            <consortium name="EnsemblMetazoa"/>
        </authorList>
    </citation>
    <scope>IDENTIFICATION</scope>
</reference>
<keyword evidence="1" id="KW-0812">Transmembrane</keyword>
<dbReference type="RefSeq" id="XP_022663783.1">
    <property type="nucleotide sequence ID" value="XM_022808048.1"/>
</dbReference>
<dbReference type="GeneID" id="111251461"/>
<dbReference type="EnsemblMetazoa" id="XM_022808048">
    <property type="protein sequence ID" value="XP_022663783"/>
    <property type="gene ID" value="LOC111251461"/>
</dbReference>
<accession>A0A7M7KCL9</accession>
<sequence>MAKCTVLSPIHFVTIVKRRLATKNRQKAAALRAYEKQCEIIQQVNETESTISGMAKSQADLCATKSFDNSENAFIENVEEASCDGPRCGLPTTTSHSTITSVYRRNRRRPSSGFLFNCRFRTLPMCRRNLKNSFWPSRKRGVCARSNNNSFAKKKERTLKRVTLLVTLLPLLQETLSLFDDLYCTAINCASKVETVISSMTNCIPSHIAFMLTVVAIIKFEVVLEYLFCGSILALWLHPPRIFGTPCHLRRLPAISARMCQVFQGSVRGAMIFLSLLSFHGGVSSLVIWATFVIVCSAVQVVGFSWTMKLACAGILILYNRRTDWCRQFSLHCVQALQRVPGIEFYRTKIAS</sequence>
<proteinExistence type="predicted"/>
<dbReference type="OrthoDB" id="10597893at2759"/>
<name>A0A7M7KCL9_VARDE</name>
<evidence type="ECO:0000313" key="3">
    <source>
        <dbReference type="Proteomes" id="UP000594260"/>
    </source>
</evidence>
<dbReference type="InParanoid" id="A0A7M7KCL9"/>
<evidence type="ECO:0000256" key="1">
    <source>
        <dbReference type="SAM" id="Phobius"/>
    </source>
</evidence>
<dbReference type="Proteomes" id="UP000594260">
    <property type="component" value="Unplaced"/>
</dbReference>
<dbReference type="KEGG" id="vde:111251461"/>
<keyword evidence="1" id="KW-1133">Transmembrane helix</keyword>
<protein>
    <submittedName>
        <fullName evidence="2">Uncharacterized protein</fullName>
    </submittedName>
</protein>
<dbReference type="AlphaFoldDB" id="A0A7M7KCL9"/>
<keyword evidence="1" id="KW-0472">Membrane</keyword>
<evidence type="ECO:0000313" key="2">
    <source>
        <dbReference type="EnsemblMetazoa" id="XP_022663783"/>
    </source>
</evidence>
<feature type="transmembrane region" description="Helical" evidence="1">
    <location>
        <begin position="286"/>
        <end position="319"/>
    </location>
</feature>
<organism evidence="2 3">
    <name type="scientific">Varroa destructor</name>
    <name type="common">Honeybee mite</name>
    <dbReference type="NCBI Taxonomy" id="109461"/>
    <lineage>
        <taxon>Eukaryota</taxon>
        <taxon>Metazoa</taxon>
        <taxon>Ecdysozoa</taxon>
        <taxon>Arthropoda</taxon>
        <taxon>Chelicerata</taxon>
        <taxon>Arachnida</taxon>
        <taxon>Acari</taxon>
        <taxon>Parasitiformes</taxon>
        <taxon>Mesostigmata</taxon>
        <taxon>Gamasina</taxon>
        <taxon>Dermanyssoidea</taxon>
        <taxon>Varroidae</taxon>
        <taxon>Varroa</taxon>
    </lineage>
</organism>
<keyword evidence="3" id="KW-1185">Reference proteome</keyword>